<protein>
    <submittedName>
        <fullName evidence="2">Uncharacterized protein</fullName>
    </submittedName>
</protein>
<evidence type="ECO:0000313" key="3">
    <source>
        <dbReference type="Proteomes" id="UP001146351"/>
    </source>
</evidence>
<dbReference type="AlphaFoldDB" id="A0A9W9LZT3"/>
<feature type="region of interest" description="Disordered" evidence="1">
    <location>
        <begin position="1"/>
        <end position="111"/>
    </location>
</feature>
<evidence type="ECO:0000256" key="1">
    <source>
        <dbReference type="SAM" id="MobiDB-lite"/>
    </source>
</evidence>
<feature type="compositionally biased region" description="Polar residues" evidence="1">
    <location>
        <begin position="619"/>
        <end position="635"/>
    </location>
</feature>
<name>A0A9W9LZT3_9EURO</name>
<feature type="region of interest" description="Disordered" evidence="1">
    <location>
        <begin position="619"/>
        <end position="644"/>
    </location>
</feature>
<reference evidence="2" key="1">
    <citation type="submission" date="2022-11" db="EMBL/GenBank/DDBJ databases">
        <authorList>
            <person name="Petersen C."/>
        </authorList>
    </citation>
    <scope>NUCLEOTIDE SEQUENCE</scope>
    <source>
        <strain evidence="2">IBT 21917</strain>
    </source>
</reference>
<accession>A0A9W9LZT3</accession>
<dbReference type="EMBL" id="JAPQKO010000001">
    <property type="protein sequence ID" value="KAJ5182602.1"/>
    <property type="molecule type" value="Genomic_DNA"/>
</dbReference>
<proteinExistence type="predicted"/>
<feature type="region of interest" description="Disordered" evidence="1">
    <location>
        <begin position="400"/>
        <end position="437"/>
    </location>
</feature>
<evidence type="ECO:0000313" key="2">
    <source>
        <dbReference type="EMBL" id="KAJ5182602.1"/>
    </source>
</evidence>
<sequence>MFSSSTRDRLRRSMSTRSMRKGHRVPEIESIDPEVAKALAASAASHAMLSSGRSSTDPKTSYDRLGGPGSVAVPRRRPNPSLQWIEDSSETTGTSIARPVTPRQSMERGTSAQFQGLENPATLPPIMEFKGLDGRDSSVPSSYRRLRKARSMFSTRQHPSPVAYGTPPLPLQEHCGPNHSPRFELPRTMRTSLIRGSNRQGSHLIRRAKSQDAAIQLARSQFLDDSESTSPQIRRSSFFLYRRKRENKPFRKTFRVTSEGAVDASSPSGQPNPRSPYSKPRTFSASIKRGFRRVFGLTKPAEQSAFHDEGRSVATAETSTTQGLPEQNLHYGSNMPKLTDRHESEGDCLHGPNESSSIQNSQSRDSLYTSTSRVTSWADSTVANTATTRKTEHRQSLSLIEEHGDLNQPLPLVPVRNDTGRQTPTRKKPRARGCDDLGTGHDLYLALMQQMGRTSEQSDEELVFGTVPEYRAIPERTSSVYSHRSRRTIRRVPSIESSASPGSFATARGDSLTPQRHARSMRYGPPPKTSRCTSSQEIHRPFSGKSLRSAYIISDNLDNDTGSAIIARFGESKTKGISPTSVYSRTTGDGTPSTNSDHYAAGPIDAEEPGTATIFASQRTAYSSPSRANGSITSRTEARPSADWQQWMSSQIERIEKASPTREHVREDAQIHDDDEVFTDMIRQVPTVSGESTVLPHEPSNPECNNAHALEPKAWSQNNFSRPFSRSSSVQTILSSQKIEPEHVVVNQSRQPHSDSTDLAGKAPCLTSHVPVDLSPMRLRTANLVQMPESPTPQRDTGEMHKRTWTQEQYRRYSARRPIANGASTQFRSMRTHRDSRGVTNENTKQQEEHDDMMSEYHKLKDPQSTISSKHMVEIFLNSRRRRADAGKPEGVGIDGAFL</sequence>
<reference evidence="2" key="2">
    <citation type="journal article" date="2023" name="IMA Fungus">
        <title>Comparative genomic study of the Penicillium genus elucidates a diverse pangenome and 15 lateral gene transfer events.</title>
        <authorList>
            <person name="Petersen C."/>
            <person name="Sorensen T."/>
            <person name="Nielsen M.R."/>
            <person name="Sondergaard T.E."/>
            <person name="Sorensen J.L."/>
            <person name="Fitzpatrick D.A."/>
            <person name="Frisvad J.C."/>
            <person name="Nielsen K.L."/>
        </authorList>
    </citation>
    <scope>NUCLEOTIDE SEQUENCE</scope>
    <source>
        <strain evidence="2">IBT 21917</strain>
    </source>
</reference>
<organism evidence="2 3">
    <name type="scientific">Penicillium capsulatum</name>
    <dbReference type="NCBI Taxonomy" id="69766"/>
    <lineage>
        <taxon>Eukaryota</taxon>
        <taxon>Fungi</taxon>
        <taxon>Dikarya</taxon>
        <taxon>Ascomycota</taxon>
        <taxon>Pezizomycotina</taxon>
        <taxon>Eurotiomycetes</taxon>
        <taxon>Eurotiomycetidae</taxon>
        <taxon>Eurotiales</taxon>
        <taxon>Aspergillaceae</taxon>
        <taxon>Penicillium</taxon>
    </lineage>
</organism>
<feature type="region of interest" description="Disordered" evidence="1">
    <location>
        <begin position="251"/>
        <end position="283"/>
    </location>
</feature>
<feature type="region of interest" description="Disordered" evidence="1">
    <location>
        <begin position="830"/>
        <end position="852"/>
    </location>
</feature>
<feature type="compositionally biased region" description="Polar residues" evidence="1">
    <location>
        <begin position="315"/>
        <end position="325"/>
    </location>
</feature>
<feature type="compositionally biased region" description="Low complexity" evidence="1">
    <location>
        <begin position="355"/>
        <end position="366"/>
    </location>
</feature>
<feature type="compositionally biased region" description="Basic and acidic residues" evidence="1">
    <location>
        <begin position="338"/>
        <end position="348"/>
    </location>
</feature>
<gene>
    <name evidence="2" type="ORF">N7492_000218</name>
</gene>
<feature type="region of interest" description="Disordered" evidence="1">
    <location>
        <begin position="578"/>
        <end position="605"/>
    </location>
</feature>
<feature type="compositionally biased region" description="Basic residues" evidence="1">
    <location>
        <begin position="9"/>
        <end position="23"/>
    </location>
</feature>
<feature type="compositionally biased region" description="Polar residues" evidence="1">
    <location>
        <begin position="578"/>
        <end position="597"/>
    </location>
</feature>
<feature type="region of interest" description="Disordered" evidence="1">
    <location>
        <begin position="492"/>
        <end position="539"/>
    </location>
</feature>
<dbReference type="Proteomes" id="UP001146351">
    <property type="component" value="Unassembled WGS sequence"/>
</dbReference>
<comment type="caution">
    <text evidence="2">The sequence shown here is derived from an EMBL/GenBank/DDBJ whole genome shotgun (WGS) entry which is preliminary data.</text>
</comment>
<feature type="compositionally biased region" description="Low complexity" evidence="1">
    <location>
        <begin position="36"/>
        <end position="51"/>
    </location>
</feature>
<keyword evidence="3" id="KW-1185">Reference proteome</keyword>
<dbReference type="OrthoDB" id="9975114at2759"/>
<feature type="region of interest" description="Disordered" evidence="1">
    <location>
        <begin position="302"/>
        <end position="375"/>
    </location>
</feature>
<feature type="compositionally biased region" description="Polar residues" evidence="1">
    <location>
        <begin position="102"/>
        <end position="111"/>
    </location>
</feature>